<feature type="domain" description="Putative collagen-binding" evidence="2">
    <location>
        <begin position="390"/>
        <end position="464"/>
    </location>
</feature>
<dbReference type="PANTHER" id="PTHR37836:SF2">
    <property type="entry name" value="DUF4038 DOMAIN-CONTAINING PROTEIN"/>
    <property type="match status" value="1"/>
</dbReference>
<keyword evidence="5" id="KW-1185">Reference proteome</keyword>
<sequence>MSAATPTAVSARPWPVRLMIAAAVTVLASAALAAEEPRFPLSATPRYLADADGRPFLLHGDTAWSLIAELSREDAALYLGDRAARGFNTVLVSLIEHRYATNAPANAYREPPFLVAGDYATPNERYFAHADWILRRARALGILVLLTPSYMGIGGGDEGWYRAMERNGPAKLRDYGRYLGHRFQGLDNIVWVHGGDYDPPDRRLAEAIADGIREADPQALHTVHGGPGTVVSDFWAGAPWLAIDTVYTYAPMREAALRQHRRQTGRPFVLIETAYEDEHGVAGRDVRAQAYQALLGGAAGQIFGNNPIWHFAGPGIHQAPTGWKQALDSPGGRDMAHLHALFETLPWWRLEPAPDDWVQIKERGGLVGSLADILRAGGTEARGQRPGAAITTDRKLAVLYIPSARTVAADPGRLAGPLAAARWYDPTSGRTVAAEPARRTSGRAEFTVPGANDRGEEDWVLILQSATGDPGASGTGEDLRRGFGQAQGGG</sequence>
<name>A0ABU0MRK6_9PROT</name>
<dbReference type="SUPFAM" id="SSF51445">
    <property type="entry name" value="(Trans)glycosidases"/>
    <property type="match status" value="1"/>
</dbReference>
<dbReference type="EMBL" id="JAUSVU010000023">
    <property type="protein sequence ID" value="MDQ0536107.1"/>
    <property type="molecule type" value="Genomic_DNA"/>
</dbReference>
<organism evidence="4 5">
    <name type="scientific">Azospirillum picis</name>
    <dbReference type="NCBI Taxonomy" id="488438"/>
    <lineage>
        <taxon>Bacteria</taxon>
        <taxon>Pseudomonadati</taxon>
        <taxon>Pseudomonadota</taxon>
        <taxon>Alphaproteobacteria</taxon>
        <taxon>Rhodospirillales</taxon>
        <taxon>Azospirillaceae</taxon>
        <taxon>Azospirillum</taxon>
    </lineage>
</organism>
<dbReference type="Pfam" id="PF13204">
    <property type="entry name" value="Apiosidase"/>
    <property type="match status" value="1"/>
</dbReference>
<dbReference type="RefSeq" id="WP_209984009.1">
    <property type="nucleotide sequence ID" value="NZ_JAGINO010000013.1"/>
</dbReference>
<dbReference type="InterPro" id="IPR017853">
    <property type="entry name" value="GH"/>
</dbReference>
<gene>
    <name evidence="4" type="ORF">QO018_004998</name>
</gene>
<reference evidence="4 5" key="1">
    <citation type="submission" date="2023-07" db="EMBL/GenBank/DDBJ databases">
        <title>Genomic Encyclopedia of Type Strains, Phase IV (KMG-IV): sequencing the most valuable type-strain genomes for metagenomic binning, comparative biology and taxonomic classification.</title>
        <authorList>
            <person name="Goeker M."/>
        </authorList>
    </citation>
    <scope>NUCLEOTIDE SEQUENCE [LARGE SCALE GENOMIC DNA]</scope>
    <source>
        <strain evidence="4 5">DSM 19922</strain>
    </source>
</reference>
<accession>A0ABU0MRK6</accession>
<evidence type="ECO:0008006" key="6">
    <source>
        <dbReference type="Google" id="ProtNLM"/>
    </source>
</evidence>
<evidence type="ECO:0000256" key="1">
    <source>
        <dbReference type="SAM" id="MobiDB-lite"/>
    </source>
</evidence>
<dbReference type="Proteomes" id="UP001244552">
    <property type="component" value="Unassembled WGS sequence"/>
</dbReference>
<dbReference type="PANTHER" id="PTHR37836">
    <property type="entry name" value="LMO1036 PROTEIN"/>
    <property type="match status" value="1"/>
</dbReference>
<evidence type="ECO:0000259" key="2">
    <source>
        <dbReference type="Pfam" id="PF12904"/>
    </source>
</evidence>
<evidence type="ECO:0000313" key="4">
    <source>
        <dbReference type="EMBL" id="MDQ0536107.1"/>
    </source>
</evidence>
<feature type="domain" description="Apiosidase-like catalytic" evidence="3">
    <location>
        <begin position="44"/>
        <end position="348"/>
    </location>
</feature>
<proteinExistence type="predicted"/>
<dbReference type="InterPro" id="IPR024749">
    <property type="entry name" value="Collagen-bd_put"/>
</dbReference>
<evidence type="ECO:0000313" key="5">
    <source>
        <dbReference type="Proteomes" id="UP001244552"/>
    </source>
</evidence>
<dbReference type="Pfam" id="PF12904">
    <property type="entry name" value="Collagen_bind_2"/>
    <property type="match status" value="1"/>
</dbReference>
<feature type="region of interest" description="Disordered" evidence="1">
    <location>
        <begin position="430"/>
        <end position="451"/>
    </location>
</feature>
<dbReference type="Gene3D" id="3.20.20.80">
    <property type="entry name" value="Glycosidases"/>
    <property type="match status" value="1"/>
</dbReference>
<evidence type="ECO:0000259" key="3">
    <source>
        <dbReference type="Pfam" id="PF13204"/>
    </source>
</evidence>
<comment type="caution">
    <text evidence="4">The sequence shown here is derived from an EMBL/GenBank/DDBJ whole genome shotgun (WGS) entry which is preliminary data.</text>
</comment>
<dbReference type="InterPro" id="IPR025277">
    <property type="entry name" value="Apiosidase-like_cat_dom"/>
</dbReference>
<feature type="region of interest" description="Disordered" evidence="1">
    <location>
        <begin position="465"/>
        <end position="490"/>
    </location>
</feature>
<protein>
    <recommendedName>
        <fullName evidence="6">DUF4038 domain-containing protein</fullName>
    </recommendedName>
</protein>